<keyword evidence="1" id="KW-1133">Transmembrane helix</keyword>
<keyword evidence="1" id="KW-0812">Transmembrane</keyword>
<sequence length="74" mass="9006">MSELQEIPIWAFFLIFLGLFAQSTFLFIHSRRNGHLRWFWGIWGMLNLPTPLIVYVLYITFIIPYRERRLTNDD</sequence>
<protein>
    <submittedName>
        <fullName evidence="2">Transcriptional regulator</fullName>
    </submittedName>
</protein>
<dbReference type="EMBL" id="CP054706">
    <property type="protein sequence ID" value="QQK81483.1"/>
    <property type="molecule type" value="Genomic_DNA"/>
</dbReference>
<dbReference type="Proteomes" id="UP000595349">
    <property type="component" value="Chromosome"/>
</dbReference>
<evidence type="ECO:0000313" key="3">
    <source>
        <dbReference type="Proteomes" id="UP000595349"/>
    </source>
</evidence>
<reference evidence="2 3" key="1">
    <citation type="submission" date="2020-06" db="EMBL/GenBank/DDBJ databases">
        <title>Genomic analysis of Salicibibacter sp. NKC21-4.</title>
        <authorList>
            <person name="Oh Y.J."/>
        </authorList>
    </citation>
    <scope>NUCLEOTIDE SEQUENCE [LARGE SCALE GENOMIC DNA]</scope>
    <source>
        <strain evidence="2 3">NKC21-4</strain>
    </source>
</reference>
<dbReference type="AlphaFoldDB" id="A0A7T7CGR3"/>
<feature type="transmembrane region" description="Helical" evidence="1">
    <location>
        <begin position="40"/>
        <end position="63"/>
    </location>
</feature>
<accession>A0A7T7CGR3</accession>
<dbReference type="KEGG" id="scib:HUG20_17230"/>
<dbReference type="RefSeq" id="WP_200085909.1">
    <property type="nucleotide sequence ID" value="NZ_CP054706.1"/>
</dbReference>
<gene>
    <name evidence="2" type="ORF">HUG20_17230</name>
</gene>
<feature type="transmembrane region" description="Helical" evidence="1">
    <location>
        <begin position="7"/>
        <end position="28"/>
    </location>
</feature>
<proteinExistence type="predicted"/>
<organism evidence="2 3">
    <name type="scientific">Salicibibacter cibi</name>
    <dbReference type="NCBI Taxonomy" id="2743001"/>
    <lineage>
        <taxon>Bacteria</taxon>
        <taxon>Bacillati</taxon>
        <taxon>Bacillota</taxon>
        <taxon>Bacilli</taxon>
        <taxon>Bacillales</taxon>
        <taxon>Bacillaceae</taxon>
        <taxon>Salicibibacter</taxon>
    </lineage>
</organism>
<keyword evidence="3" id="KW-1185">Reference proteome</keyword>
<evidence type="ECO:0000313" key="2">
    <source>
        <dbReference type="EMBL" id="QQK81483.1"/>
    </source>
</evidence>
<evidence type="ECO:0000256" key="1">
    <source>
        <dbReference type="SAM" id="Phobius"/>
    </source>
</evidence>
<keyword evidence="1" id="KW-0472">Membrane</keyword>
<name>A0A7T7CGR3_9BACI</name>